<name>A0ABQ1FJ49_9BACL</name>
<evidence type="ECO:0000313" key="2">
    <source>
        <dbReference type="Proteomes" id="UP000615455"/>
    </source>
</evidence>
<dbReference type="Proteomes" id="UP000615455">
    <property type="component" value="Unassembled WGS sequence"/>
</dbReference>
<reference evidence="2" key="1">
    <citation type="journal article" date="2019" name="Int. J. Syst. Evol. Microbiol.">
        <title>The Global Catalogue of Microorganisms (GCM) 10K type strain sequencing project: providing services to taxonomists for standard genome sequencing and annotation.</title>
        <authorList>
            <consortium name="The Broad Institute Genomics Platform"/>
            <consortium name="The Broad Institute Genome Sequencing Center for Infectious Disease"/>
            <person name="Wu L."/>
            <person name="Ma J."/>
        </authorList>
    </citation>
    <scope>NUCLEOTIDE SEQUENCE [LARGE SCALE GENOMIC DNA]</scope>
    <source>
        <strain evidence="2">CGMCC 1.15043</strain>
    </source>
</reference>
<sequence length="193" mass="22909">MPYEELSKKISKEANEILNELGLIKALEHYGQPFVHGSYSLDLMTWRDLDIYLEDNEINESKFFDLGKDLSRRLKPSKMNYRNELDGLSPHLPRGLYWGTYTTLLNNDWKIDVWAIDSKQFKQKQEEFTSLQSKVSETSRAIILKLKNNLYQHTDYRKKFFSVDIYEAVFEGIKSPEEFSIWLEKNKGLRYSF</sequence>
<comment type="caution">
    <text evidence="1">The sequence shown here is derived from an EMBL/GenBank/DDBJ whole genome shotgun (WGS) entry which is preliminary data.</text>
</comment>
<accession>A0ABQ1FJ49</accession>
<gene>
    <name evidence="1" type="ORF">GCM10008018_70850</name>
</gene>
<proteinExistence type="predicted"/>
<organism evidence="1 2">
    <name type="scientific">Paenibacillus marchantiophytorum</name>
    <dbReference type="NCBI Taxonomy" id="1619310"/>
    <lineage>
        <taxon>Bacteria</taxon>
        <taxon>Bacillati</taxon>
        <taxon>Bacillota</taxon>
        <taxon>Bacilli</taxon>
        <taxon>Bacillales</taxon>
        <taxon>Paenibacillaceae</taxon>
        <taxon>Paenibacillus</taxon>
    </lineage>
</organism>
<evidence type="ECO:0000313" key="1">
    <source>
        <dbReference type="EMBL" id="GGA16030.1"/>
    </source>
</evidence>
<protein>
    <recommendedName>
        <fullName evidence="3">Nucleotidyltransferase family protein</fullName>
    </recommendedName>
</protein>
<evidence type="ECO:0008006" key="3">
    <source>
        <dbReference type="Google" id="ProtNLM"/>
    </source>
</evidence>
<dbReference type="EMBL" id="BMHE01000084">
    <property type="protein sequence ID" value="GGA16030.1"/>
    <property type="molecule type" value="Genomic_DNA"/>
</dbReference>
<keyword evidence="2" id="KW-1185">Reference proteome</keyword>